<comment type="subcellular location">
    <subcellularLocation>
        <location evidence="1">Membrane</location>
        <topology evidence="1">Multi-pass membrane protein</topology>
    </subcellularLocation>
</comment>
<dbReference type="OrthoDB" id="6612291at2759"/>
<evidence type="ECO:0000313" key="7">
    <source>
        <dbReference type="EMBL" id="CRL05457.1"/>
    </source>
</evidence>
<feature type="domain" description="Major facilitator superfamily (MFS) profile" evidence="6">
    <location>
        <begin position="1"/>
        <end position="444"/>
    </location>
</feature>
<dbReference type="InterPro" id="IPR036259">
    <property type="entry name" value="MFS_trans_sf"/>
</dbReference>
<dbReference type="STRING" id="568069.A0A1J1J3J9"/>
<name>A0A1J1J3J9_9DIPT</name>
<keyword evidence="4 5" id="KW-0472">Membrane</keyword>
<dbReference type="PANTHER" id="PTHR48021">
    <property type="match status" value="1"/>
</dbReference>
<gene>
    <name evidence="7" type="ORF">CLUMA_CG018168</name>
</gene>
<feature type="transmembrane region" description="Helical" evidence="5">
    <location>
        <begin position="112"/>
        <end position="133"/>
    </location>
</feature>
<feature type="transmembrane region" description="Helical" evidence="5">
    <location>
        <begin position="78"/>
        <end position="100"/>
    </location>
</feature>
<dbReference type="Pfam" id="PF00083">
    <property type="entry name" value="Sugar_tr"/>
    <property type="match status" value="1"/>
</dbReference>
<evidence type="ECO:0000256" key="5">
    <source>
        <dbReference type="SAM" id="Phobius"/>
    </source>
</evidence>
<feature type="transmembrane region" description="Helical" evidence="5">
    <location>
        <begin position="390"/>
        <end position="409"/>
    </location>
</feature>
<evidence type="ECO:0000313" key="8">
    <source>
        <dbReference type="Proteomes" id="UP000183832"/>
    </source>
</evidence>
<evidence type="ECO:0000259" key="6">
    <source>
        <dbReference type="PROSITE" id="PS50850"/>
    </source>
</evidence>
<keyword evidence="8" id="KW-1185">Reference proteome</keyword>
<evidence type="ECO:0000256" key="1">
    <source>
        <dbReference type="ARBA" id="ARBA00004141"/>
    </source>
</evidence>
<dbReference type="GO" id="GO:0022857">
    <property type="term" value="F:transmembrane transporter activity"/>
    <property type="evidence" value="ECO:0007669"/>
    <property type="project" value="InterPro"/>
</dbReference>
<feature type="transmembrane region" description="Helical" evidence="5">
    <location>
        <begin position="139"/>
        <end position="158"/>
    </location>
</feature>
<dbReference type="Gene3D" id="1.20.1250.20">
    <property type="entry name" value="MFS general substrate transporter like domains"/>
    <property type="match status" value="1"/>
</dbReference>
<accession>A0A1J1J3J9</accession>
<evidence type="ECO:0000256" key="2">
    <source>
        <dbReference type="ARBA" id="ARBA00022692"/>
    </source>
</evidence>
<feature type="transmembrane region" description="Helical" evidence="5">
    <location>
        <begin position="274"/>
        <end position="294"/>
    </location>
</feature>
<keyword evidence="3 5" id="KW-1133">Transmembrane helix</keyword>
<dbReference type="InterPro" id="IPR005828">
    <property type="entry name" value="MFS_sugar_transport-like"/>
</dbReference>
<dbReference type="GO" id="GO:0016020">
    <property type="term" value="C:membrane"/>
    <property type="evidence" value="ECO:0007669"/>
    <property type="project" value="UniProtKB-SubCell"/>
</dbReference>
<proteinExistence type="predicted"/>
<feature type="transmembrane region" description="Helical" evidence="5">
    <location>
        <begin position="353"/>
        <end position="378"/>
    </location>
</feature>
<sequence length="460" mass="52171">MAFSSILIPQLSEPESDIQIDLSSSSNIASIVVVSVAFGALVCGSLMDTFGRVRLSTMICVPFVVAWLLIALSRNLFMIYTARILSGFCGGLTTVALVYVSEISSPEYRGMLLCLNSVAVSLGILITYLLNVYFKWRTIGYIFAVSALLTFFIVSRLPESPSWIVSMRKKRKNSDALASYEWIYRRHHLSSFYYHQLVDNEKLKRNHLESLEKKEEVKSILKLSQESKVYKPLIILLFMFLFQQLSGCYILIFYTINIFRNLSLNFTEKINENMALMLLGTLRLIMSVIASGASRKCHRKTLLYISGLGMMIFIFIAAILVQNTDGSTQNFLSSQTSMNHTTINDDNGSYNEVYLLISILCYNSFSALGVMILPWTLISELYPIEVKGKMGGLTVAIAYVLMFSVVKVFPFFFNLYNIETMFYLFSASSLAFCAFVYRFLPETYGKSLIDIQNYFVTVKQ</sequence>
<protein>
    <submittedName>
        <fullName evidence="7">CLUMA_CG018168, isoform A</fullName>
    </submittedName>
</protein>
<dbReference type="PANTHER" id="PTHR48021:SF32">
    <property type="entry name" value="FACILITATED TREHALOSE TRANSPORTER TRET1-2 HOMOLOG-LIKE PROTEIN"/>
    <property type="match status" value="1"/>
</dbReference>
<reference evidence="7 8" key="1">
    <citation type="submission" date="2015-04" db="EMBL/GenBank/DDBJ databases">
        <authorList>
            <person name="Syromyatnikov M.Y."/>
            <person name="Popov V.N."/>
        </authorList>
    </citation>
    <scope>NUCLEOTIDE SEQUENCE [LARGE SCALE GENOMIC DNA]</scope>
</reference>
<organism evidence="7 8">
    <name type="scientific">Clunio marinus</name>
    <dbReference type="NCBI Taxonomy" id="568069"/>
    <lineage>
        <taxon>Eukaryota</taxon>
        <taxon>Metazoa</taxon>
        <taxon>Ecdysozoa</taxon>
        <taxon>Arthropoda</taxon>
        <taxon>Hexapoda</taxon>
        <taxon>Insecta</taxon>
        <taxon>Pterygota</taxon>
        <taxon>Neoptera</taxon>
        <taxon>Endopterygota</taxon>
        <taxon>Diptera</taxon>
        <taxon>Nematocera</taxon>
        <taxon>Chironomoidea</taxon>
        <taxon>Chironomidae</taxon>
        <taxon>Clunio</taxon>
    </lineage>
</organism>
<feature type="transmembrane region" description="Helical" evidence="5">
    <location>
        <begin position="421"/>
        <end position="440"/>
    </location>
</feature>
<dbReference type="EMBL" id="CVRI01000064">
    <property type="protein sequence ID" value="CRL05457.1"/>
    <property type="molecule type" value="Genomic_DNA"/>
</dbReference>
<evidence type="ECO:0000256" key="4">
    <source>
        <dbReference type="ARBA" id="ARBA00023136"/>
    </source>
</evidence>
<dbReference type="PROSITE" id="PS50850">
    <property type="entry name" value="MFS"/>
    <property type="match status" value="1"/>
</dbReference>
<feature type="transmembrane region" description="Helical" evidence="5">
    <location>
        <begin position="28"/>
        <end position="46"/>
    </location>
</feature>
<feature type="transmembrane region" description="Helical" evidence="5">
    <location>
        <begin position="233"/>
        <end position="254"/>
    </location>
</feature>
<feature type="transmembrane region" description="Helical" evidence="5">
    <location>
        <begin position="53"/>
        <end position="72"/>
    </location>
</feature>
<evidence type="ECO:0000256" key="3">
    <source>
        <dbReference type="ARBA" id="ARBA00022989"/>
    </source>
</evidence>
<dbReference type="InterPro" id="IPR020846">
    <property type="entry name" value="MFS_dom"/>
</dbReference>
<feature type="transmembrane region" description="Helical" evidence="5">
    <location>
        <begin position="301"/>
        <end position="321"/>
    </location>
</feature>
<dbReference type="AlphaFoldDB" id="A0A1J1J3J9"/>
<keyword evidence="2 5" id="KW-0812">Transmembrane</keyword>
<dbReference type="FunFam" id="1.20.1250.20:FF:000249">
    <property type="entry name" value="facilitated trehalose transporter Tret1"/>
    <property type="match status" value="1"/>
</dbReference>
<dbReference type="SUPFAM" id="SSF103473">
    <property type="entry name" value="MFS general substrate transporter"/>
    <property type="match status" value="1"/>
</dbReference>
<dbReference type="InterPro" id="IPR050549">
    <property type="entry name" value="MFS_Trehalose_Transporter"/>
</dbReference>
<dbReference type="Proteomes" id="UP000183832">
    <property type="component" value="Unassembled WGS sequence"/>
</dbReference>